<feature type="compositionally biased region" description="Low complexity" evidence="5">
    <location>
        <begin position="318"/>
        <end position="347"/>
    </location>
</feature>
<keyword evidence="1 4" id="KW-0479">Metal-binding</keyword>
<evidence type="ECO:0000259" key="6">
    <source>
        <dbReference type="PROSITE" id="PS50103"/>
    </source>
</evidence>
<feature type="compositionally biased region" description="Low complexity" evidence="5">
    <location>
        <begin position="146"/>
        <end position="157"/>
    </location>
</feature>
<feature type="domain" description="C2H2-type" evidence="7">
    <location>
        <begin position="260"/>
        <end position="282"/>
    </location>
</feature>
<evidence type="ECO:0000259" key="7">
    <source>
        <dbReference type="PROSITE" id="PS50157"/>
    </source>
</evidence>
<dbReference type="InterPro" id="IPR039136">
    <property type="entry name" value="NUFIP1-like"/>
</dbReference>
<dbReference type="InterPro" id="IPR041367">
    <property type="entry name" value="Znf-CCCH_4"/>
</dbReference>
<dbReference type="PANTHER" id="PTHR13309">
    <property type="entry name" value="NUCLEAR FRAGILE X MENTAL RETARDATION PROTEIN INTERACTING PROTEIN 1"/>
    <property type="match status" value="1"/>
</dbReference>
<feature type="compositionally biased region" description="Low complexity" evidence="5">
    <location>
        <begin position="8"/>
        <end position="33"/>
    </location>
</feature>
<feature type="region of interest" description="Disordered" evidence="5">
    <location>
        <begin position="299"/>
        <end position="370"/>
    </location>
</feature>
<evidence type="ECO:0000256" key="3">
    <source>
        <dbReference type="ARBA" id="ARBA00022833"/>
    </source>
</evidence>
<dbReference type="InterPro" id="IPR000571">
    <property type="entry name" value="Znf_CCCH"/>
</dbReference>
<dbReference type="PANTHER" id="PTHR13309:SF0">
    <property type="entry name" value="FMR1-INTERACTING PROTEIN NUFIP1"/>
    <property type="match status" value="1"/>
</dbReference>
<feature type="compositionally biased region" description="Low complexity" evidence="5">
    <location>
        <begin position="192"/>
        <end position="239"/>
    </location>
</feature>
<feature type="region of interest" description="Disordered" evidence="5">
    <location>
        <begin position="61"/>
        <end position="96"/>
    </location>
</feature>
<keyword evidence="9" id="KW-1185">Reference proteome</keyword>
<keyword evidence="3 4" id="KW-0862">Zinc</keyword>
<feature type="compositionally biased region" description="Low complexity" evidence="5">
    <location>
        <begin position="86"/>
        <end position="96"/>
    </location>
</feature>
<feature type="region of interest" description="Disordered" evidence="5">
    <location>
        <begin position="409"/>
        <end position="496"/>
    </location>
</feature>
<dbReference type="Gene3D" id="4.10.1000.10">
    <property type="entry name" value="Zinc finger, CCCH-type"/>
    <property type="match status" value="1"/>
</dbReference>
<dbReference type="InterPro" id="IPR013087">
    <property type="entry name" value="Znf_C2H2_type"/>
</dbReference>
<proteinExistence type="predicted"/>
<evidence type="ECO:0000256" key="5">
    <source>
        <dbReference type="SAM" id="MobiDB-lite"/>
    </source>
</evidence>
<dbReference type="PROSITE" id="PS00028">
    <property type="entry name" value="ZINC_FINGER_C2H2_1"/>
    <property type="match status" value="1"/>
</dbReference>
<accession>A0A9P6SY20</accession>
<dbReference type="GO" id="GO:0000492">
    <property type="term" value="P:box C/D snoRNP assembly"/>
    <property type="evidence" value="ECO:0007669"/>
    <property type="project" value="TreeGrafter"/>
</dbReference>
<feature type="zinc finger region" description="C3H1-type" evidence="4">
    <location>
        <begin position="512"/>
        <end position="539"/>
    </location>
</feature>
<dbReference type="GO" id="GO:0008270">
    <property type="term" value="F:zinc ion binding"/>
    <property type="evidence" value="ECO:0007669"/>
    <property type="project" value="UniProtKB-KW"/>
</dbReference>
<gene>
    <name evidence="8" type="ORF">BGZ80_001877</name>
</gene>
<dbReference type="PROSITE" id="PS50103">
    <property type="entry name" value="ZF_C3H1"/>
    <property type="match status" value="1"/>
</dbReference>
<evidence type="ECO:0000256" key="1">
    <source>
        <dbReference type="ARBA" id="ARBA00022723"/>
    </source>
</evidence>
<dbReference type="EMBL" id="JAAAID010001440">
    <property type="protein sequence ID" value="KAG0010001.1"/>
    <property type="molecule type" value="Genomic_DNA"/>
</dbReference>
<dbReference type="InterPro" id="IPR019496">
    <property type="entry name" value="NUFIP1_cons_dom"/>
</dbReference>
<name>A0A9P6SY20_9FUNG</name>
<dbReference type="Proteomes" id="UP000703661">
    <property type="component" value="Unassembled WGS sequence"/>
</dbReference>
<dbReference type="GO" id="GO:0003723">
    <property type="term" value="F:RNA binding"/>
    <property type="evidence" value="ECO:0007669"/>
    <property type="project" value="InterPro"/>
</dbReference>
<feature type="region of interest" description="Disordered" evidence="5">
    <location>
        <begin position="183"/>
        <end position="256"/>
    </location>
</feature>
<dbReference type="SMART" id="SM00356">
    <property type="entry name" value="ZnF_C3H1"/>
    <property type="match status" value="1"/>
</dbReference>
<keyword evidence="2 4" id="KW-0863">Zinc-finger</keyword>
<reference evidence="8" key="1">
    <citation type="journal article" date="2020" name="Fungal Divers.">
        <title>Resolving the Mortierellaceae phylogeny through synthesis of multi-gene phylogenetics and phylogenomics.</title>
        <authorList>
            <person name="Vandepol N."/>
            <person name="Liber J."/>
            <person name="Desiro A."/>
            <person name="Na H."/>
            <person name="Kennedy M."/>
            <person name="Barry K."/>
            <person name="Grigoriev I.V."/>
            <person name="Miller A.N."/>
            <person name="O'Donnell K."/>
            <person name="Stajich J.E."/>
            <person name="Bonito G."/>
        </authorList>
    </citation>
    <scope>NUCLEOTIDE SEQUENCE</scope>
    <source>
        <strain evidence="8">NRRL 2769</strain>
    </source>
</reference>
<dbReference type="GO" id="GO:0005634">
    <property type="term" value="C:nucleus"/>
    <property type="evidence" value="ECO:0007669"/>
    <property type="project" value="TreeGrafter"/>
</dbReference>
<feature type="region of interest" description="Disordered" evidence="5">
    <location>
        <begin position="1"/>
        <end position="33"/>
    </location>
</feature>
<dbReference type="Pfam" id="PF18044">
    <property type="entry name" value="zf-CCCH_4"/>
    <property type="match status" value="1"/>
</dbReference>
<sequence length="607" mass="67063">MEQHNTLQQVGGEQNQGQAQQQGQQGSQAQYPYTTYTPDQAYYQQYQQYYQYQQYQQGLEQTNPTTASTPSVLPPSYSTPLPPPKSKQNNQTRRQNNNPLSQYQAQYQTSMQLGAAAASAVTATLLQFGYQGAPAESAAEKGMSETSSTTPSNPTSNGDSSQEWFSTYQTPSLQQRMAATMAMNVPPPSRPPRGNQNGRRNNNNSINNNPRYNQQQRNGRNNNYQKGRNQQQQQQQQKQDQNKEQTAVAVDTEENEADGFHCDACDVTFHEEAKLKTHIAAHRTCPDCQFSASPSLVSDHRKLTHGSKNEAATSTIESSQTSAVASSSTATVPSSSPTAAAAAAAAAGNNVKKNQRPKPAINPELLHPLAPTLNTPEDIEAWIAQRRKAWPTEANILKKEQERQEMIAKGQIVDQPSKSGKDKRKNNNNGRNGKRGLQQTATQEANGPPAKKTKAENASVSEDGDTLMEDATSTEPSEVDDDDEAMDPVKDAVTSKDPSVMGKVLLPTERSARPKKPCKYFLRGKCTRGDKCTYSHDPSLKNKVKNPNPVSNKKDLFRGRPSLLQMLLSGEIKQEKNMLLEALRYIVENNFFEKRELPSTLVEEVVV</sequence>
<evidence type="ECO:0000256" key="4">
    <source>
        <dbReference type="PROSITE-ProRule" id="PRU00723"/>
    </source>
</evidence>
<dbReference type="InterPro" id="IPR036855">
    <property type="entry name" value="Znf_CCCH_sf"/>
</dbReference>
<dbReference type="SMART" id="SM00355">
    <property type="entry name" value="ZnF_C2H2"/>
    <property type="match status" value="2"/>
</dbReference>
<evidence type="ECO:0000313" key="8">
    <source>
        <dbReference type="EMBL" id="KAG0010001.1"/>
    </source>
</evidence>
<dbReference type="PROSITE" id="PS50157">
    <property type="entry name" value="ZINC_FINGER_C2H2_2"/>
    <property type="match status" value="1"/>
</dbReference>
<evidence type="ECO:0000313" key="9">
    <source>
        <dbReference type="Proteomes" id="UP000703661"/>
    </source>
</evidence>
<evidence type="ECO:0000256" key="2">
    <source>
        <dbReference type="ARBA" id="ARBA00022771"/>
    </source>
</evidence>
<protein>
    <recommendedName>
        <fullName evidence="10">C3H1-type domain-containing protein</fullName>
    </recommendedName>
</protein>
<dbReference type="SUPFAM" id="SSF90229">
    <property type="entry name" value="CCCH zinc finger"/>
    <property type="match status" value="1"/>
</dbReference>
<feature type="compositionally biased region" description="Acidic residues" evidence="5">
    <location>
        <begin position="477"/>
        <end position="486"/>
    </location>
</feature>
<organism evidence="8 9">
    <name type="scientific">Entomortierella chlamydospora</name>
    <dbReference type="NCBI Taxonomy" id="101097"/>
    <lineage>
        <taxon>Eukaryota</taxon>
        <taxon>Fungi</taxon>
        <taxon>Fungi incertae sedis</taxon>
        <taxon>Mucoromycota</taxon>
        <taxon>Mortierellomycotina</taxon>
        <taxon>Mortierellomycetes</taxon>
        <taxon>Mortierellales</taxon>
        <taxon>Mortierellaceae</taxon>
        <taxon>Entomortierella</taxon>
    </lineage>
</organism>
<feature type="domain" description="C3H1-type" evidence="6">
    <location>
        <begin position="512"/>
        <end position="539"/>
    </location>
</feature>
<evidence type="ECO:0008006" key="10">
    <source>
        <dbReference type="Google" id="ProtNLM"/>
    </source>
</evidence>
<feature type="region of interest" description="Disordered" evidence="5">
    <location>
        <begin position="137"/>
        <end position="164"/>
    </location>
</feature>
<feature type="compositionally biased region" description="Low complexity" evidence="5">
    <location>
        <begin position="68"/>
        <end position="79"/>
    </location>
</feature>
<dbReference type="Pfam" id="PF10453">
    <property type="entry name" value="NUFIP1"/>
    <property type="match status" value="1"/>
</dbReference>
<comment type="caution">
    <text evidence="8">The sequence shown here is derived from an EMBL/GenBank/DDBJ whole genome shotgun (WGS) entry which is preliminary data.</text>
</comment>
<dbReference type="AlphaFoldDB" id="A0A9P6SY20"/>